<comment type="caution">
    <text evidence="6">The sequence shown here is derived from an EMBL/GenBank/DDBJ whole genome shotgun (WGS) entry which is preliminary data.</text>
</comment>
<dbReference type="PANTHER" id="PTHR30126:SF40">
    <property type="entry name" value="HTH-TYPE TRANSCRIPTIONAL REGULATOR GLTR"/>
    <property type="match status" value="1"/>
</dbReference>
<evidence type="ECO:0000256" key="3">
    <source>
        <dbReference type="ARBA" id="ARBA00023125"/>
    </source>
</evidence>
<evidence type="ECO:0000259" key="5">
    <source>
        <dbReference type="PROSITE" id="PS50931"/>
    </source>
</evidence>
<evidence type="ECO:0000256" key="4">
    <source>
        <dbReference type="ARBA" id="ARBA00023163"/>
    </source>
</evidence>
<dbReference type="SUPFAM" id="SSF53850">
    <property type="entry name" value="Periplasmic binding protein-like II"/>
    <property type="match status" value="1"/>
</dbReference>
<dbReference type="PROSITE" id="PS50931">
    <property type="entry name" value="HTH_LYSR"/>
    <property type="match status" value="1"/>
</dbReference>
<sequence>MNIENMEAFVYVIHYGGFNKAAEALYLSQPSVTARIQSLERELNCKLFDRIGKQIQITEEGKRFLPYAQQLLLIYQKGKQNISQKKSLPDEFRIGCTLSVSNYLIPELLPLLGKYYPAMRFKIVTGVTDEIVDKVLNKEVDIGFVRHVSHPNLQSIKLYEDPIRLYVYEGHPFLKEPRLAIEAIARQQLVFFECGALDWLRIHRIFENLDHPPNIRIQTDNSEMAKKLVIQKAGISFLPGWCVRQEIRSGKLFPIHFAETEGISMQTNLIANQGEHAEILATILEIGRELTMV</sequence>
<organism evidence="6 7">
    <name type="scientific">Paenibacillus nasutitermitis</name>
    <dbReference type="NCBI Taxonomy" id="1652958"/>
    <lineage>
        <taxon>Bacteria</taxon>
        <taxon>Bacillati</taxon>
        <taxon>Bacillota</taxon>
        <taxon>Bacilli</taxon>
        <taxon>Bacillales</taxon>
        <taxon>Paenibacillaceae</taxon>
        <taxon>Paenibacillus</taxon>
    </lineage>
</organism>
<accession>A0A916YYM7</accession>
<dbReference type="InterPro" id="IPR036390">
    <property type="entry name" value="WH_DNA-bd_sf"/>
</dbReference>
<evidence type="ECO:0000256" key="1">
    <source>
        <dbReference type="ARBA" id="ARBA00009437"/>
    </source>
</evidence>
<proteinExistence type="inferred from homology"/>
<reference evidence="6" key="1">
    <citation type="journal article" date="2014" name="Int. J. Syst. Evol. Microbiol.">
        <title>Complete genome sequence of Corynebacterium casei LMG S-19264T (=DSM 44701T), isolated from a smear-ripened cheese.</title>
        <authorList>
            <consortium name="US DOE Joint Genome Institute (JGI-PGF)"/>
            <person name="Walter F."/>
            <person name="Albersmeier A."/>
            <person name="Kalinowski J."/>
            <person name="Ruckert C."/>
        </authorList>
    </citation>
    <scope>NUCLEOTIDE SEQUENCE</scope>
    <source>
        <strain evidence="6">CGMCC 1.15178</strain>
    </source>
</reference>
<evidence type="ECO:0000313" key="7">
    <source>
        <dbReference type="Proteomes" id="UP000612456"/>
    </source>
</evidence>
<dbReference type="CDD" id="cd05466">
    <property type="entry name" value="PBP2_LTTR_substrate"/>
    <property type="match status" value="1"/>
</dbReference>
<dbReference type="PRINTS" id="PR00039">
    <property type="entry name" value="HTHLYSR"/>
</dbReference>
<reference evidence="6" key="2">
    <citation type="submission" date="2020-09" db="EMBL/GenBank/DDBJ databases">
        <authorList>
            <person name="Sun Q."/>
            <person name="Zhou Y."/>
        </authorList>
    </citation>
    <scope>NUCLEOTIDE SEQUENCE</scope>
    <source>
        <strain evidence="6">CGMCC 1.15178</strain>
    </source>
</reference>
<dbReference type="Pfam" id="PF03466">
    <property type="entry name" value="LysR_substrate"/>
    <property type="match status" value="1"/>
</dbReference>
<dbReference type="Gene3D" id="1.10.10.10">
    <property type="entry name" value="Winged helix-like DNA-binding domain superfamily/Winged helix DNA-binding domain"/>
    <property type="match status" value="1"/>
</dbReference>
<comment type="similarity">
    <text evidence="1">Belongs to the LysR transcriptional regulatory family.</text>
</comment>
<evidence type="ECO:0000256" key="2">
    <source>
        <dbReference type="ARBA" id="ARBA00023015"/>
    </source>
</evidence>
<dbReference type="SUPFAM" id="SSF46785">
    <property type="entry name" value="Winged helix' DNA-binding domain"/>
    <property type="match status" value="1"/>
</dbReference>
<dbReference type="Proteomes" id="UP000612456">
    <property type="component" value="Unassembled WGS sequence"/>
</dbReference>
<dbReference type="InterPro" id="IPR005119">
    <property type="entry name" value="LysR_subst-bd"/>
</dbReference>
<dbReference type="GO" id="GO:0000976">
    <property type="term" value="F:transcription cis-regulatory region binding"/>
    <property type="evidence" value="ECO:0007669"/>
    <property type="project" value="TreeGrafter"/>
</dbReference>
<dbReference type="RefSeq" id="WP_188992428.1">
    <property type="nucleotide sequence ID" value="NZ_BMHP01000002.1"/>
</dbReference>
<dbReference type="PANTHER" id="PTHR30126">
    <property type="entry name" value="HTH-TYPE TRANSCRIPTIONAL REGULATOR"/>
    <property type="match status" value="1"/>
</dbReference>
<dbReference type="EMBL" id="BMHP01000002">
    <property type="protein sequence ID" value="GGD67362.1"/>
    <property type="molecule type" value="Genomic_DNA"/>
</dbReference>
<evidence type="ECO:0000313" key="6">
    <source>
        <dbReference type="EMBL" id="GGD67362.1"/>
    </source>
</evidence>
<dbReference type="AlphaFoldDB" id="A0A916YYM7"/>
<feature type="domain" description="HTH lysR-type" evidence="5">
    <location>
        <begin position="1"/>
        <end position="58"/>
    </location>
</feature>
<dbReference type="InterPro" id="IPR000847">
    <property type="entry name" value="LysR_HTH_N"/>
</dbReference>
<dbReference type="Gene3D" id="3.40.190.290">
    <property type="match status" value="1"/>
</dbReference>
<keyword evidence="7" id="KW-1185">Reference proteome</keyword>
<dbReference type="FunFam" id="1.10.10.10:FF:000001">
    <property type="entry name" value="LysR family transcriptional regulator"/>
    <property type="match status" value="1"/>
</dbReference>
<dbReference type="GO" id="GO:0003700">
    <property type="term" value="F:DNA-binding transcription factor activity"/>
    <property type="evidence" value="ECO:0007669"/>
    <property type="project" value="InterPro"/>
</dbReference>
<name>A0A916YYM7_9BACL</name>
<keyword evidence="4" id="KW-0804">Transcription</keyword>
<gene>
    <name evidence="6" type="primary">lysR1</name>
    <name evidence="6" type="ORF">GCM10010911_26440</name>
</gene>
<keyword evidence="3" id="KW-0238">DNA-binding</keyword>
<protein>
    <submittedName>
        <fullName evidence="6">LysR family transcriptional regulator</fullName>
    </submittedName>
</protein>
<dbReference type="InterPro" id="IPR036388">
    <property type="entry name" value="WH-like_DNA-bd_sf"/>
</dbReference>
<dbReference type="Pfam" id="PF00126">
    <property type="entry name" value="HTH_1"/>
    <property type="match status" value="1"/>
</dbReference>
<keyword evidence="2" id="KW-0805">Transcription regulation</keyword>